<comment type="caution">
    <text evidence="1">The sequence shown here is derived from an EMBL/GenBank/DDBJ whole genome shotgun (WGS) entry which is preliminary data.</text>
</comment>
<accession>A0ACC2P7X9</accession>
<keyword evidence="2" id="KW-1185">Reference proteome</keyword>
<protein>
    <submittedName>
        <fullName evidence="1">Uncharacterized protein</fullName>
    </submittedName>
</protein>
<gene>
    <name evidence="1" type="ORF">QAD02_015492</name>
</gene>
<proteinExistence type="predicted"/>
<dbReference type="Proteomes" id="UP001239111">
    <property type="component" value="Chromosome 2"/>
</dbReference>
<evidence type="ECO:0000313" key="2">
    <source>
        <dbReference type="Proteomes" id="UP001239111"/>
    </source>
</evidence>
<dbReference type="EMBL" id="CM056742">
    <property type="protein sequence ID" value="KAJ8679705.1"/>
    <property type="molecule type" value="Genomic_DNA"/>
</dbReference>
<feature type="non-terminal residue" evidence="1">
    <location>
        <position position="1"/>
    </location>
</feature>
<name>A0ACC2P7X9_9HYME</name>
<reference evidence="1" key="1">
    <citation type="submission" date="2023-04" db="EMBL/GenBank/DDBJ databases">
        <title>A chromosome-level genome assembly of the parasitoid wasp Eretmocerus hayati.</title>
        <authorList>
            <person name="Zhong Y."/>
            <person name="Liu S."/>
            <person name="Liu Y."/>
        </authorList>
    </citation>
    <scope>NUCLEOTIDE SEQUENCE</scope>
    <source>
        <strain evidence="1">ZJU_SS_LIU_2023</strain>
    </source>
</reference>
<sequence length="122" mass="13963">SEPPSTSPRPTTTELPRESESSSELNNSVYGSLTVPGEKKKGNKPQSNLNDIGKSEQKAIEMNKKQNMDWSQNRDMSKKSFRTVLVCQPWKFGNLMNTIPQYFEKNRVKKRLEDEILGKQES</sequence>
<organism evidence="1 2">
    <name type="scientific">Eretmocerus hayati</name>
    <dbReference type="NCBI Taxonomy" id="131215"/>
    <lineage>
        <taxon>Eukaryota</taxon>
        <taxon>Metazoa</taxon>
        <taxon>Ecdysozoa</taxon>
        <taxon>Arthropoda</taxon>
        <taxon>Hexapoda</taxon>
        <taxon>Insecta</taxon>
        <taxon>Pterygota</taxon>
        <taxon>Neoptera</taxon>
        <taxon>Endopterygota</taxon>
        <taxon>Hymenoptera</taxon>
        <taxon>Apocrita</taxon>
        <taxon>Proctotrupomorpha</taxon>
        <taxon>Chalcidoidea</taxon>
        <taxon>Aphelinidae</taxon>
        <taxon>Aphelininae</taxon>
        <taxon>Eretmocerus</taxon>
    </lineage>
</organism>
<evidence type="ECO:0000313" key="1">
    <source>
        <dbReference type="EMBL" id="KAJ8679705.1"/>
    </source>
</evidence>